<feature type="compositionally biased region" description="Basic residues" evidence="5">
    <location>
        <begin position="1"/>
        <end position="21"/>
    </location>
</feature>
<keyword evidence="8" id="KW-1185">Reference proteome</keyword>
<keyword evidence="2 4" id="KW-0238">DNA-binding</keyword>
<evidence type="ECO:0000256" key="1">
    <source>
        <dbReference type="ARBA" id="ARBA00023015"/>
    </source>
</evidence>
<dbReference type="PANTHER" id="PTHR30055">
    <property type="entry name" value="HTH-TYPE TRANSCRIPTIONAL REGULATOR RUTR"/>
    <property type="match status" value="1"/>
</dbReference>
<protein>
    <submittedName>
        <fullName evidence="7">TetR/AcrR family transcriptional regulator</fullName>
    </submittedName>
</protein>
<reference evidence="7" key="1">
    <citation type="submission" date="2021-12" db="EMBL/GenBank/DDBJ databases">
        <title>Discovery of the Pendulisporaceae a myxobacterial family with distinct sporulation behavior and unique specialized metabolism.</title>
        <authorList>
            <person name="Garcia R."/>
            <person name="Popoff A."/>
            <person name="Bader C.D."/>
            <person name="Loehr J."/>
            <person name="Walesch S."/>
            <person name="Walt C."/>
            <person name="Boldt J."/>
            <person name="Bunk B."/>
            <person name="Haeckl F.J.F.P.J."/>
            <person name="Gunesch A.P."/>
            <person name="Birkelbach J."/>
            <person name="Nuebel U."/>
            <person name="Pietschmann T."/>
            <person name="Bach T."/>
            <person name="Mueller R."/>
        </authorList>
    </citation>
    <scope>NUCLEOTIDE SEQUENCE</scope>
    <source>
        <strain evidence="7">MSr11367</strain>
    </source>
</reference>
<evidence type="ECO:0000256" key="5">
    <source>
        <dbReference type="SAM" id="MobiDB-lite"/>
    </source>
</evidence>
<sequence length="208" mass="22722">MPPTNAKRKGKPARREPKQRRSRETVDAVLDAVAKVLKRDGAGGLTTNHIAQVAGVSIGSIYQYFPNKAALFTALFNRHIEESSRLVESTLVEHATSPLDDVVRALVEAMIEVHAIDPALHELLSTGAPHGAEVARDFEKRLHGALRLAIASRPKELAVSGDLERKLFVLTQMIEALSHGVVLRRPPRMSLAAAKEEAVRAVLVYLHA</sequence>
<evidence type="ECO:0000256" key="2">
    <source>
        <dbReference type="ARBA" id="ARBA00023125"/>
    </source>
</evidence>
<dbReference type="InterPro" id="IPR050109">
    <property type="entry name" value="HTH-type_TetR-like_transc_reg"/>
</dbReference>
<dbReference type="InterPro" id="IPR009057">
    <property type="entry name" value="Homeodomain-like_sf"/>
</dbReference>
<evidence type="ECO:0000256" key="4">
    <source>
        <dbReference type="PROSITE-ProRule" id="PRU00335"/>
    </source>
</evidence>
<dbReference type="SUPFAM" id="SSF46689">
    <property type="entry name" value="Homeodomain-like"/>
    <property type="match status" value="1"/>
</dbReference>
<name>A0ABZ2LBK1_9BACT</name>
<dbReference type="InterPro" id="IPR001647">
    <property type="entry name" value="HTH_TetR"/>
</dbReference>
<dbReference type="PROSITE" id="PS50977">
    <property type="entry name" value="HTH_TETR_2"/>
    <property type="match status" value="1"/>
</dbReference>
<evidence type="ECO:0000256" key="3">
    <source>
        <dbReference type="ARBA" id="ARBA00023163"/>
    </source>
</evidence>
<feature type="region of interest" description="Disordered" evidence="5">
    <location>
        <begin position="1"/>
        <end position="25"/>
    </location>
</feature>
<gene>
    <name evidence="7" type="ORF">LVJ94_02495</name>
</gene>
<dbReference type="Gene3D" id="1.10.357.10">
    <property type="entry name" value="Tetracycline Repressor, domain 2"/>
    <property type="match status" value="1"/>
</dbReference>
<dbReference type="EMBL" id="CP089983">
    <property type="protein sequence ID" value="WXB06132.1"/>
    <property type="molecule type" value="Genomic_DNA"/>
</dbReference>
<evidence type="ECO:0000313" key="7">
    <source>
        <dbReference type="EMBL" id="WXB06132.1"/>
    </source>
</evidence>
<dbReference type="PANTHER" id="PTHR30055:SF234">
    <property type="entry name" value="HTH-TYPE TRANSCRIPTIONAL REGULATOR BETI"/>
    <property type="match status" value="1"/>
</dbReference>
<evidence type="ECO:0000313" key="8">
    <source>
        <dbReference type="Proteomes" id="UP001374803"/>
    </source>
</evidence>
<dbReference type="Pfam" id="PF17918">
    <property type="entry name" value="TetR_C_15"/>
    <property type="match status" value="1"/>
</dbReference>
<dbReference type="Pfam" id="PF00440">
    <property type="entry name" value="TetR_N"/>
    <property type="match status" value="1"/>
</dbReference>
<dbReference type="InterPro" id="IPR041669">
    <property type="entry name" value="TetR_C_15"/>
</dbReference>
<keyword evidence="1" id="KW-0805">Transcription regulation</keyword>
<proteinExistence type="predicted"/>
<evidence type="ECO:0000259" key="6">
    <source>
        <dbReference type="PROSITE" id="PS50977"/>
    </source>
</evidence>
<organism evidence="7 8">
    <name type="scientific">Pendulispora rubella</name>
    <dbReference type="NCBI Taxonomy" id="2741070"/>
    <lineage>
        <taxon>Bacteria</taxon>
        <taxon>Pseudomonadati</taxon>
        <taxon>Myxococcota</taxon>
        <taxon>Myxococcia</taxon>
        <taxon>Myxococcales</taxon>
        <taxon>Sorangiineae</taxon>
        <taxon>Pendulisporaceae</taxon>
        <taxon>Pendulispora</taxon>
    </lineage>
</organism>
<keyword evidence="3" id="KW-0804">Transcription</keyword>
<dbReference type="Proteomes" id="UP001374803">
    <property type="component" value="Chromosome"/>
</dbReference>
<feature type="domain" description="HTH tetR-type" evidence="6">
    <location>
        <begin position="23"/>
        <end position="83"/>
    </location>
</feature>
<feature type="DNA-binding region" description="H-T-H motif" evidence="4">
    <location>
        <begin position="46"/>
        <end position="65"/>
    </location>
</feature>
<dbReference type="RefSeq" id="WP_394835783.1">
    <property type="nucleotide sequence ID" value="NZ_CP089929.1"/>
</dbReference>
<dbReference type="PRINTS" id="PR00455">
    <property type="entry name" value="HTHTETR"/>
</dbReference>
<accession>A0ABZ2LBK1</accession>